<dbReference type="EMBL" id="JAMSHJ010000006">
    <property type="protein sequence ID" value="KAI5396532.1"/>
    <property type="molecule type" value="Genomic_DNA"/>
</dbReference>
<dbReference type="AlphaFoldDB" id="A0A9D5A3U3"/>
<evidence type="ECO:0000313" key="2">
    <source>
        <dbReference type="EMBL" id="KAI5396532.1"/>
    </source>
</evidence>
<reference evidence="2 3" key="1">
    <citation type="journal article" date="2022" name="Nat. Genet.">
        <title>Improved pea reference genome and pan-genome highlight genomic features and evolutionary characteristics.</title>
        <authorList>
            <person name="Yang T."/>
            <person name="Liu R."/>
            <person name="Luo Y."/>
            <person name="Hu S."/>
            <person name="Wang D."/>
            <person name="Wang C."/>
            <person name="Pandey M.K."/>
            <person name="Ge S."/>
            <person name="Xu Q."/>
            <person name="Li N."/>
            <person name="Li G."/>
            <person name="Huang Y."/>
            <person name="Saxena R.K."/>
            <person name="Ji Y."/>
            <person name="Li M."/>
            <person name="Yan X."/>
            <person name="He Y."/>
            <person name="Liu Y."/>
            <person name="Wang X."/>
            <person name="Xiang C."/>
            <person name="Varshney R.K."/>
            <person name="Ding H."/>
            <person name="Gao S."/>
            <person name="Zong X."/>
        </authorList>
    </citation>
    <scope>NUCLEOTIDE SEQUENCE [LARGE SCALE GENOMIC DNA]</scope>
    <source>
        <strain evidence="2 3">cv. Zhongwan 6</strain>
    </source>
</reference>
<dbReference type="Gene3D" id="3.60.21.10">
    <property type="match status" value="1"/>
</dbReference>
<dbReference type="InterPro" id="IPR029052">
    <property type="entry name" value="Metallo-depent_PP-like"/>
</dbReference>
<feature type="domain" description="Calcineurin-like phosphoesterase" evidence="1">
    <location>
        <begin position="102"/>
        <end position="367"/>
    </location>
</feature>
<organism evidence="2 3">
    <name type="scientific">Pisum sativum</name>
    <name type="common">Garden pea</name>
    <name type="synonym">Lathyrus oleraceus</name>
    <dbReference type="NCBI Taxonomy" id="3888"/>
    <lineage>
        <taxon>Eukaryota</taxon>
        <taxon>Viridiplantae</taxon>
        <taxon>Streptophyta</taxon>
        <taxon>Embryophyta</taxon>
        <taxon>Tracheophyta</taxon>
        <taxon>Spermatophyta</taxon>
        <taxon>Magnoliopsida</taxon>
        <taxon>eudicotyledons</taxon>
        <taxon>Gunneridae</taxon>
        <taxon>Pentapetalae</taxon>
        <taxon>rosids</taxon>
        <taxon>fabids</taxon>
        <taxon>Fabales</taxon>
        <taxon>Fabaceae</taxon>
        <taxon>Papilionoideae</taxon>
        <taxon>50 kb inversion clade</taxon>
        <taxon>NPAAA clade</taxon>
        <taxon>Hologalegina</taxon>
        <taxon>IRL clade</taxon>
        <taxon>Fabeae</taxon>
        <taxon>Lathyrus</taxon>
    </lineage>
</organism>
<dbReference type="Proteomes" id="UP001058974">
    <property type="component" value="Chromosome 6"/>
</dbReference>
<proteinExistence type="predicted"/>
<dbReference type="InterPro" id="IPR004843">
    <property type="entry name" value="Calcineurin-like_PHP"/>
</dbReference>
<dbReference type="Pfam" id="PF00149">
    <property type="entry name" value="Metallophos"/>
    <property type="match status" value="1"/>
</dbReference>
<accession>A0A9D5A3U3</accession>
<evidence type="ECO:0000313" key="3">
    <source>
        <dbReference type="Proteomes" id="UP001058974"/>
    </source>
</evidence>
<dbReference type="SUPFAM" id="SSF56300">
    <property type="entry name" value="Metallo-dependent phosphatases"/>
    <property type="match status" value="1"/>
</dbReference>
<dbReference type="GO" id="GO:0005737">
    <property type="term" value="C:cytoplasm"/>
    <property type="evidence" value="ECO:0007669"/>
    <property type="project" value="TreeGrafter"/>
</dbReference>
<feature type="non-terminal residue" evidence="2">
    <location>
        <position position="428"/>
    </location>
</feature>
<name>A0A9D5A3U3_PEA</name>
<dbReference type="PIRSF" id="PIRSF030250">
    <property type="entry name" value="Ptase_At2g46880"/>
    <property type="match status" value="1"/>
</dbReference>
<sequence>PRMYVTLLFSPNSYTVHLRDDKNAAQIFEVFLLNLFRINFYLHSSQHVNMETIGSLWKTVLPLWLLSLFFTVQSSSYLQNQTSSAIRFKLERQITMRAGAPLKVALFSDLHFGEDAWTNWGPLQDVNSIKVMNTVLDDECPDFVIYLGDVITANNIMIGNASLYWDQATSPARNRGIPWASVFGNHDDASFQWPLHWFSAPGIPPIHCSQTAEEECSFRETGRLELMKNEIKHSASFSRYGPRNLWPSVSNYVLQVLAPDDLQSPVAFLYFLDSGGGSYPEVISSGQAEWFLQKAKEINSDSRVPEIIFWHIPSKAYEVVAPKFGIPKRCVGSINKEKVAAQEAETGIMDLLVKRTSVKAIFVGHNHGLDWCCPYKKLWLCYARHTGYGGYGDWPRGARILEISHKPFSLRSWIRMEDGKVHSEFVLS</sequence>
<dbReference type="PANTHER" id="PTHR32440:SF11">
    <property type="entry name" value="METALLOPHOSPHOESTERASE DOMAIN-CONTAINING PROTEIN"/>
    <property type="match status" value="1"/>
</dbReference>
<dbReference type="CDD" id="cd07383">
    <property type="entry name" value="MPP_Dcr2"/>
    <property type="match status" value="1"/>
</dbReference>
<dbReference type="GO" id="GO:0016788">
    <property type="term" value="F:hydrolase activity, acting on ester bonds"/>
    <property type="evidence" value="ECO:0007669"/>
    <property type="project" value="TreeGrafter"/>
</dbReference>
<dbReference type="InterPro" id="IPR011230">
    <property type="entry name" value="PAP14/16/28/29"/>
</dbReference>
<keyword evidence="3" id="KW-1185">Reference proteome</keyword>
<gene>
    <name evidence="2" type="ORF">KIW84_062667</name>
</gene>
<comment type="caution">
    <text evidence="2">The sequence shown here is derived from an EMBL/GenBank/DDBJ whole genome shotgun (WGS) entry which is preliminary data.</text>
</comment>
<dbReference type="Gramene" id="Psat06G0266700-T1">
    <property type="protein sequence ID" value="KAI5396532.1"/>
    <property type="gene ID" value="KIW84_062667"/>
</dbReference>
<evidence type="ECO:0000259" key="1">
    <source>
        <dbReference type="Pfam" id="PF00149"/>
    </source>
</evidence>
<dbReference type="PANTHER" id="PTHR32440">
    <property type="entry name" value="PHOSPHATASE DCR2-RELATED-RELATED"/>
    <property type="match status" value="1"/>
</dbReference>
<protein>
    <submittedName>
        <fullName evidence="2">Inactive purple acid phosphatase 16</fullName>
    </submittedName>
</protein>